<dbReference type="PANTHER" id="PTHR43156">
    <property type="entry name" value="STAGE II SPORULATION PROTEIN E-RELATED"/>
    <property type="match status" value="1"/>
</dbReference>
<evidence type="ECO:0000259" key="2">
    <source>
        <dbReference type="SMART" id="SM00331"/>
    </source>
</evidence>
<dbReference type="InterPro" id="IPR001932">
    <property type="entry name" value="PPM-type_phosphatase-like_dom"/>
</dbReference>
<dbReference type="EMBL" id="JAGQHS010000037">
    <property type="protein sequence ID" value="MCA9755954.1"/>
    <property type="molecule type" value="Genomic_DNA"/>
</dbReference>
<name>A0A956NFF1_UNCEI</name>
<comment type="caution">
    <text evidence="3">The sequence shown here is derived from an EMBL/GenBank/DDBJ whole genome shotgun (WGS) entry which is preliminary data.</text>
</comment>
<dbReference type="InterPro" id="IPR036457">
    <property type="entry name" value="PPM-type-like_dom_sf"/>
</dbReference>
<organism evidence="3 4">
    <name type="scientific">Eiseniibacteriota bacterium</name>
    <dbReference type="NCBI Taxonomy" id="2212470"/>
    <lineage>
        <taxon>Bacteria</taxon>
        <taxon>Candidatus Eiseniibacteriota</taxon>
    </lineage>
</organism>
<dbReference type="SMART" id="SM00331">
    <property type="entry name" value="PP2C_SIG"/>
    <property type="match status" value="1"/>
</dbReference>
<evidence type="ECO:0000313" key="3">
    <source>
        <dbReference type="EMBL" id="MCA9755954.1"/>
    </source>
</evidence>
<dbReference type="AlphaFoldDB" id="A0A956NFF1"/>
<accession>A0A956NFF1</accession>
<sequence length="319" mass="34412">MSHPSLESSLTLQCMEVLGGNTRTFRKIEMHGIDAWVSTDPLGGPSGGDVHYLSSCGTGRIIRILVADVSGHGQEVARVAGELAGVMRRHVNTLDQNLFVRALNREFKTLIERGQFATAVSATFFGPTCELEVTNAGHPRPLLFRASTRRWSALEGPPLPEGKVANLPLGILDKVHYFSHSSRLVRGDFVLLYSDAVTESVGPDGDQLGESGLIELVSALDSPVGESFLENLVAALQNWRSTALDDDETLLLFSPNEMRPDTTFAGRLRGTLQMVRSFSAAVRRGEGLPIPDAAPANIGGAMVPALSRLWSRKSPGGER</sequence>
<keyword evidence="1" id="KW-0378">Hydrolase</keyword>
<gene>
    <name evidence="3" type="ORF">KDA27_09145</name>
</gene>
<dbReference type="SUPFAM" id="SSF81606">
    <property type="entry name" value="PP2C-like"/>
    <property type="match status" value="1"/>
</dbReference>
<dbReference type="InterPro" id="IPR052016">
    <property type="entry name" value="Bact_Sigma-Reg"/>
</dbReference>
<reference evidence="3" key="1">
    <citation type="submission" date="2020-04" db="EMBL/GenBank/DDBJ databases">
        <authorList>
            <person name="Zhang T."/>
        </authorList>
    </citation>
    <scope>NUCLEOTIDE SEQUENCE</scope>
    <source>
        <strain evidence="3">HKST-UBA02</strain>
    </source>
</reference>
<evidence type="ECO:0000256" key="1">
    <source>
        <dbReference type="ARBA" id="ARBA00022801"/>
    </source>
</evidence>
<feature type="domain" description="PPM-type phosphatase" evidence="2">
    <location>
        <begin position="33"/>
        <end position="255"/>
    </location>
</feature>
<dbReference type="PANTHER" id="PTHR43156:SF2">
    <property type="entry name" value="STAGE II SPORULATION PROTEIN E"/>
    <property type="match status" value="1"/>
</dbReference>
<reference evidence="3" key="2">
    <citation type="journal article" date="2021" name="Microbiome">
        <title>Successional dynamics and alternative stable states in a saline activated sludge microbial community over 9 years.</title>
        <authorList>
            <person name="Wang Y."/>
            <person name="Ye J."/>
            <person name="Ju F."/>
            <person name="Liu L."/>
            <person name="Boyd J.A."/>
            <person name="Deng Y."/>
            <person name="Parks D.H."/>
            <person name="Jiang X."/>
            <person name="Yin X."/>
            <person name="Woodcroft B.J."/>
            <person name="Tyson G.W."/>
            <person name="Hugenholtz P."/>
            <person name="Polz M.F."/>
            <person name="Zhang T."/>
        </authorList>
    </citation>
    <scope>NUCLEOTIDE SEQUENCE</scope>
    <source>
        <strain evidence="3">HKST-UBA02</strain>
    </source>
</reference>
<dbReference type="GO" id="GO:0016791">
    <property type="term" value="F:phosphatase activity"/>
    <property type="evidence" value="ECO:0007669"/>
    <property type="project" value="TreeGrafter"/>
</dbReference>
<dbReference type="Pfam" id="PF07228">
    <property type="entry name" value="SpoIIE"/>
    <property type="match status" value="1"/>
</dbReference>
<proteinExistence type="predicted"/>
<dbReference type="Gene3D" id="3.60.40.10">
    <property type="entry name" value="PPM-type phosphatase domain"/>
    <property type="match status" value="1"/>
</dbReference>
<evidence type="ECO:0000313" key="4">
    <source>
        <dbReference type="Proteomes" id="UP000739538"/>
    </source>
</evidence>
<dbReference type="Proteomes" id="UP000739538">
    <property type="component" value="Unassembled WGS sequence"/>
</dbReference>
<protein>
    <submittedName>
        <fullName evidence="3">Serine/threonine-protein phosphatase</fullName>
    </submittedName>
</protein>